<gene>
    <name evidence="5" type="ORF">TH606_02305</name>
</gene>
<protein>
    <recommendedName>
        <fullName evidence="4">Ppx/GppA phosphatase N-terminal domain-containing protein</fullName>
    </recommendedName>
</protein>
<dbReference type="Gene3D" id="3.30.420.150">
    <property type="entry name" value="Exopolyphosphatase. Domain 2"/>
    <property type="match status" value="1"/>
</dbReference>
<dbReference type="Gene3D" id="4.10.520.10">
    <property type="entry name" value="IHF-like DNA-binding proteins"/>
    <property type="match status" value="1"/>
</dbReference>
<dbReference type="InterPro" id="IPR043129">
    <property type="entry name" value="ATPase_NBD"/>
</dbReference>
<dbReference type="PRINTS" id="PR01727">
    <property type="entry name" value="DNABINDINGHU"/>
</dbReference>
<dbReference type="InterPro" id="IPR003695">
    <property type="entry name" value="Ppx_GppA_N"/>
</dbReference>
<dbReference type="InterPro" id="IPR010992">
    <property type="entry name" value="IHF-like_DNA-bd_dom_sf"/>
</dbReference>
<sequence>MNKNDLIDKLWQEFPEFKRKDLEFIVNLLFERLTQALKEEERIEIRGFGRFVVKKQKERFFKNPKTGEEQIIPARKRIIFKVGKDLKERLNQPAFASLDLGTQTFRLLVGKQANPHFRAICKERFNVRLGEELAKEGLISEQAFERGLKALKQIRQRLDKINVKNVFAAGTEVFRRAKNADKFLEKAEKILGFPIKVLTPQEEAIYTAKGVLFSLKIKDYPALIVDVGGGSTEYILCDDYQILKTGSLKLGAVLLKDRFFSSDDIPTPLEIGRATQEILTILSEIKNLSPKPATLIATGGTATCLAALSQGLERYAPSKIHGYSLKVNALKNLVKKLASLSPSDRKYLKGMEEGREDIILSGALIYQALLDLLEAKRILISDTGILEGILLHLLEKSPIIS</sequence>
<evidence type="ECO:0000256" key="2">
    <source>
        <dbReference type="ARBA" id="ARBA00023125"/>
    </source>
</evidence>
<dbReference type="SUPFAM" id="SSF47729">
    <property type="entry name" value="IHF-like DNA-binding proteins"/>
    <property type="match status" value="1"/>
</dbReference>
<evidence type="ECO:0000256" key="1">
    <source>
        <dbReference type="ARBA" id="ARBA00010529"/>
    </source>
</evidence>
<dbReference type="Proteomes" id="UP000076964">
    <property type="component" value="Unassembled WGS sequence"/>
</dbReference>
<dbReference type="GO" id="GO:0003677">
    <property type="term" value="F:DNA binding"/>
    <property type="evidence" value="ECO:0007669"/>
    <property type="project" value="UniProtKB-KW"/>
</dbReference>
<dbReference type="GO" id="GO:0016462">
    <property type="term" value="F:pyrophosphatase activity"/>
    <property type="evidence" value="ECO:0007669"/>
    <property type="project" value="TreeGrafter"/>
</dbReference>
<dbReference type="Gene3D" id="3.30.420.40">
    <property type="match status" value="1"/>
</dbReference>
<dbReference type="PANTHER" id="PTHR30005">
    <property type="entry name" value="EXOPOLYPHOSPHATASE"/>
    <property type="match status" value="1"/>
</dbReference>
<feature type="domain" description="Ppx/GppA phosphatase N-terminal" evidence="4">
    <location>
        <begin position="110"/>
        <end position="396"/>
    </location>
</feature>
<dbReference type="Pfam" id="PF02541">
    <property type="entry name" value="Ppx-GppA"/>
    <property type="match status" value="1"/>
</dbReference>
<comment type="similarity">
    <text evidence="1 3">Belongs to the bacterial histone-like protein family.</text>
</comment>
<dbReference type="SMART" id="SM00411">
    <property type="entry name" value="BHL"/>
    <property type="match status" value="1"/>
</dbReference>
<dbReference type="PANTHER" id="PTHR30005:SF0">
    <property type="entry name" value="RETROGRADE REGULATION PROTEIN 2"/>
    <property type="match status" value="1"/>
</dbReference>
<dbReference type="CDD" id="cd13836">
    <property type="entry name" value="IHF_B"/>
    <property type="match status" value="1"/>
</dbReference>
<name>A0A177E8N2_9BACT</name>
<comment type="caution">
    <text evidence="5">The sequence shown here is derived from an EMBL/GenBank/DDBJ whole genome shotgun (WGS) entry which is preliminary data.</text>
</comment>
<keyword evidence="6" id="KW-1185">Reference proteome</keyword>
<evidence type="ECO:0000259" key="4">
    <source>
        <dbReference type="Pfam" id="PF02541"/>
    </source>
</evidence>
<evidence type="ECO:0000313" key="6">
    <source>
        <dbReference type="Proteomes" id="UP000076964"/>
    </source>
</evidence>
<dbReference type="EMBL" id="LSFI01000007">
    <property type="protein sequence ID" value="OAG28313.1"/>
    <property type="molecule type" value="Genomic_DNA"/>
</dbReference>
<accession>A0A177E8N2</accession>
<organism evidence="5 6">
    <name type="scientific">Thermodesulfatator autotrophicus</name>
    <dbReference type="NCBI Taxonomy" id="1795632"/>
    <lineage>
        <taxon>Bacteria</taxon>
        <taxon>Pseudomonadati</taxon>
        <taxon>Thermodesulfobacteriota</taxon>
        <taxon>Thermodesulfobacteria</taxon>
        <taxon>Thermodesulfobacteriales</taxon>
        <taxon>Thermodesulfatatoraceae</taxon>
        <taxon>Thermodesulfatator</taxon>
    </lineage>
</organism>
<dbReference type="STRING" id="1795632.TH606_02305"/>
<dbReference type="InterPro" id="IPR000119">
    <property type="entry name" value="Hist_DNA-bd"/>
</dbReference>
<dbReference type="GO" id="GO:0030527">
    <property type="term" value="F:structural constituent of chromatin"/>
    <property type="evidence" value="ECO:0007669"/>
    <property type="project" value="InterPro"/>
</dbReference>
<dbReference type="RefSeq" id="WP_068541082.1">
    <property type="nucleotide sequence ID" value="NZ_LSFI01000007.1"/>
</dbReference>
<keyword evidence="2" id="KW-0238">DNA-binding</keyword>
<reference evidence="5 6" key="1">
    <citation type="submission" date="2016-02" db="EMBL/GenBank/DDBJ databases">
        <title>Draft genome sequence of Thermodesulfatator sp. S606.</title>
        <authorList>
            <person name="Lai Q."/>
            <person name="Cao J."/>
            <person name="Dupont S."/>
            <person name="Shao Z."/>
            <person name="Jebbar M."/>
            <person name="Alain K."/>
        </authorList>
    </citation>
    <scope>NUCLEOTIDE SEQUENCE [LARGE SCALE GENOMIC DNA]</scope>
    <source>
        <strain evidence="5 6">S606</strain>
    </source>
</reference>
<dbReference type="CDD" id="cd24054">
    <property type="entry name" value="ASKHA_NBD_AaPPX-GppA_MtPPX2-like"/>
    <property type="match status" value="1"/>
</dbReference>
<dbReference type="InterPro" id="IPR050273">
    <property type="entry name" value="GppA/Ppx_hydrolase"/>
</dbReference>
<dbReference type="Pfam" id="PF00216">
    <property type="entry name" value="Bac_DNA_binding"/>
    <property type="match status" value="1"/>
</dbReference>
<evidence type="ECO:0000256" key="3">
    <source>
        <dbReference type="RuleBase" id="RU003939"/>
    </source>
</evidence>
<evidence type="ECO:0000313" key="5">
    <source>
        <dbReference type="EMBL" id="OAG28313.1"/>
    </source>
</evidence>
<proteinExistence type="inferred from homology"/>
<dbReference type="SUPFAM" id="SSF53067">
    <property type="entry name" value="Actin-like ATPase domain"/>
    <property type="match status" value="2"/>
</dbReference>
<dbReference type="AlphaFoldDB" id="A0A177E8N2"/>